<dbReference type="RefSeq" id="WP_241035375.1">
    <property type="nucleotide sequence ID" value="NZ_BAAAJF010000023.1"/>
</dbReference>
<gene>
    <name evidence="1" type="ORF">MMF94_06660</name>
</gene>
<evidence type="ECO:0000313" key="2">
    <source>
        <dbReference type="Proteomes" id="UP001299970"/>
    </source>
</evidence>
<reference evidence="1 2" key="1">
    <citation type="submission" date="2022-03" db="EMBL/GenBank/DDBJ databases">
        <title>Pseudonocardia alaer sp. nov., a novel actinomycete isolated from reed forest soil.</title>
        <authorList>
            <person name="Wang L."/>
        </authorList>
    </citation>
    <scope>NUCLEOTIDE SEQUENCE [LARGE SCALE GENOMIC DNA]</scope>
    <source>
        <strain evidence="1 2">Y-16303</strain>
    </source>
</reference>
<evidence type="ECO:0000313" key="1">
    <source>
        <dbReference type="EMBL" id="MCH6165355.1"/>
    </source>
</evidence>
<dbReference type="Proteomes" id="UP001299970">
    <property type="component" value="Unassembled WGS sequence"/>
</dbReference>
<sequence length="99" mass="10173">MTGGFEVDDVALHTHATQVDALAARMRAVAAAARPLDLSAYGQIGQVFAGAASEATRAGSLVVGSLAEQAWAIADGVRATSEAYRAVERHTTTGFGEAR</sequence>
<name>A0ABS9T9Z2_9PSEU</name>
<proteinExistence type="predicted"/>
<keyword evidence="2" id="KW-1185">Reference proteome</keyword>
<protein>
    <submittedName>
        <fullName evidence="1">Type VII secretion target</fullName>
    </submittedName>
</protein>
<comment type="caution">
    <text evidence="1">The sequence shown here is derived from an EMBL/GenBank/DDBJ whole genome shotgun (WGS) entry which is preliminary data.</text>
</comment>
<accession>A0ABS9T9Z2</accession>
<organism evidence="1 2">
    <name type="scientific">Pseudonocardia alaniniphila</name>
    <dbReference type="NCBI Taxonomy" id="75291"/>
    <lineage>
        <taxon>Bacteria</taxon>
        <taxon>Bacillati</taxon>
        <taxon>Actinomycetota</taxon>
        <taxon>Actinomycetes</taxon>
        <taxon>Pseudonocardiales</taxon>
        <taxon>Pseudonocardiaceae</taxon>
        <taxon>Pseudonocardia</taxon>
    </lineage>
</organism>
<dbReference type="EMBL" id="JAKXMK010000004">
    <property type="protein sequence ID" value="MCH6165355.1"/>
    <property type="molecule type" value="Genomic_DNA"/>
</dbReference>